<evidence type="ECO:0000313" key="14">
    <source>
        <dbReference type="EMBL" id="NYS24796.1"/>
    </source>
</evidence>
<sequence>MKISIERGVLLKAVGQAQSVVERRNTIPILANVLIEAEGEQISFRATDLDIEVVDRAPAQVERPGATTVSAVLLHEIVRKLPDGALVQLADDPRTGRLSVTAGRSSFALATLPREDFPVMASSEYSANFSAKAGELKRLFEKSKFAISTEETRYYLNGVYMHVAEGEEGRALRCVATDGHRLARVDTALPAGAEEMAGVIVPRKTVNELRKLLDDDDMDIAVSVSETKLRFATPDITLTSKVIDGTFPDYTRVIPAGNTKRLEVDASEFARAVDRVATVSSEKSRAVKLVLEEDRLVLSVNAPDAGAAEEELVVAYGDERLEIGFNAKYLLEIASQVDRENAVFMFNASGDPALVREGNDTSAVYVVMPMRV</sequence>
<name>A0A7Z0HYT4_9RHOB</name>
<evidence type="ECO:0000256" key="1">
    <source>
        <dbReference type="ARBA" id="ARBA00004496"/>
    </source>
</evidence>
<evidence type="ECO:0000256" key="8">
    <source>
        <dbReference type="ARBA" id="ARBA00022932"/>
    </source>
</evidence>
<feature type="domain" description="DNA polymerase III beta sliding clamp central" evidence="12">
    <location>
        <begin position="134"/>
        <end position="249"/>
    </location>
</feature>
<dbReference type="InterPro" id="IPR046938">
    <property type="entry name" value="DNA_clamp_sf"/>
</dbReference>
<dbReference type="InterPro" id="IPR022635">
    <property type="entry name" value="DNA_polIII_beta_C"/>
</dbReference>
<dbReference type="GO" id="GO:0008408">
    <property type="term" value="F:3'-5' exonuclease activity"/>
    <property type="evidence" value="ECO:0007669"/>
    <property type="project" value="InterPro"/>
</dbReference>
<dbReference type="PIRSF" id="PIRSF000804">
    <property type="entry name" value="DNA_pol_III_b"/>
    <property type="match status" value="1"/>
</dbReference>
<dbReference type="Pfam" id="PF02767">
    <property type="entry name" value="DNA_pol3_beta_2"/>
    <property type="match status" value="1"/>
</dbReference>
<dbReference type="SMART" id="SM00480">
    <property type="entry name" value="POL3Bc"/>
    <property type="match status" value="1"/>
</dbReference>
<evidence type="ECO:0000256" key="6">
    <source>
        <dbReference type="ARBA" id="ARBA00022695"/>
    </source>
</evidence>
<dbReference type="SUPFAM" id="SSF55979">
    <property type="entry name" value="DNA clamp"/>
    <property type="match status" value="3"/>
</dbReference>
<keyword evidence="15" id="KW-1185">Reference proteome</keyword>
<gene>
    <name evidence="14" type="ORF">HUK65_07295</name>
</gene>
<evidence type="ECO:0000313" key="15">
    <source>
        <dbReference type="Proteomes" id="UP000529417"/>
    </source>
</evidence>
<feature type="domain" description="DNA polymerase III beta sliding clamp N-terminal" evidence="11">
    <location>
        <begin position="1"/>
        <end position="120"/>
    </location>
</feature>
<dbReference type="GO" id="GO:0003887">
    <property type="term" value="F:DNA-directed DNA polymerase activity"/>
    <property type="evidence" value="ECO:0007669"/>
    <property type="project" value="UniProtKB-UniRule"/>
</dbReference>
<evidence type="ECO:0000256" key="9">
    <source>
        <dbReference type="ARBA" id="ARBA00023125"/>
    </source>
</evidence>
<keyword evidence="7 10" id="KW-0235">DNA replication</keyword>
<proteinExistence type="inferred from homology"/>
<dbReference type="GO" id="GO:0006271">
    <property type="term" value="P:DNA strand elongation involved in DNA replication"/>
    <property type="evidence" value="ECO:0007669"/>
    <property type="project" value="TreeGrafter"/>
</dbReference>
<evidence type="ECO:0000256" key="4">
    <source>
        <dbReference type="ARBA" id="ARBA00022490"/>
    </source>
</evidence>
<dbReference type="Pfam" id="PF02768">
    <property type="entry name" value="DNA_pol3_beta_3"/>
    <property type="match status" value="1"/>
</dbReference>
<dbReference type="EMBL" id="JACBXS010000011">
    <property type="protein sequence ID" value="NYS24796.1"/>
    <property type="molecule type" value="Genomic_DNA"/>
</dbReference>
<dbReference type="Gene3D" id="3.70.10.10">
    <property type="match status" value="1"/>
</dbReference>
<evidence type="ECO:0000256" key="10">
    <source>
        <dbReference type="PIRNR" id="PIRNR000804"/>
    </source>
</evidence>
<dbReference type="InterPro" id="IPR022637">
    <property type="entry name" value="DNA_polIII_beta_cen"/>
</dbReference>
<dbReference type="Gene3D" id="3.10.150.10">
    <property type="entry name" value="DNA Polymerase III, subunit A, domain 2"/>
    <property type="match status" value="1"/>
</dbReference>
<dbReference type="PANTHER" id="PTHR30478">
    <property type="entry name" value="DNA POLYMERASE III SUBUNIT BETA"/>
    <property type="match status" value="1"/>
</dbReference>
<comment type="subunit">
    <text evidence="10">Forms a ring-shaped head-to-tail homodimer around DNA.</text>
</comment>
<keyword evidence="9" id="KW-0238">DNA-binding</keyword>
<keyword evidence="6 10" id="KW-0548">Nucleotidyltransferase</keyword>
<keyword evidence="5 10" id="KW-0808">Transferase</keyword>
<organism evidence="14 15">
    <name type="scientific">Rhabdonatronobacter sediminivivens</name>
    <dbReference type="NCBI Taxonomy" id="2743469"/>
    <lineage>
        <taxon>Bacteria</taxon>
        <taxon>Pseudomonadati</taxon>
        <taxon>Pseudomonadota</taxon>
        <taxon>Alphaproteobacteria</taxon>
        <taxon>Rhodobacterales</taxon>
        <taxon>Paracoccaceae</taxon>
        <taxon>Rhabdonatronobacter</taxon>
    </lineage>
</organism>
<keyword evidence="4 10" id="KW-0963">Cytoplasm</keyword>
<feature type="domain" description="DNA polymerase III beta sliding clamp C-terminal" evidence="13">
    <location>
        <begin position="252"/>
        <end position="371"/>
    </location>
</feature>
<comment type="caution">
    <text evidence="14">The sequence shown here is derived from an EMBL/GenBank/DDBJ whole genome shotgun (WGS) entry which is preliminary data.</text>
</comment>
<evidence type="ECO:0000256" key="5">
    <source>
        <dbReference type="ARBA" id="ARBA00022679"/>
    </source>
</evidence>
<dbReference type="PANTHER" id="PTHR30478:SF0">
    <property type="entry name" value="BETA SLIDING CLAMP"/>
    <property type="match status" value="1"/>
</dbReference>
<evidence type="ECO:0000256" key="2">
    <source>
        <dbReference type="ARBA" id="ARBA00010752"/>
    </source>
</evidence>
<dbReference type="Proteomes" id="UP000529417">
    <property type="component" value="Unassembled WGS sequence"/>
</dbReference>
<comment type="function">
    <text evidence="10">Confers DNA tethering and processivity to DNA polymerases and other proteins. Acts as a clamp, forming a ring around DNA (a reaction catalyzed by the clamp-loading complex) which diffuses in an ATP-independent manner freely and bidirectionally along dsDNA. Initially characterized for its ability to contact the catalytic subunit of DNA polymerase III (Pol III), a complex, multichain enzyme responsible for most of the replicative synthesis in bacteria; Pol III exhibits 3'-5' exonuclease proofreading activity. The beta chain is required for initiation of replication as well as for processivity of DNA replication.</text>
</comment>
<dbReference type="GO" id="GO:0005737">
    <property type="term" value="C:cytoplasm"/>
    <property type="evidence" value="ECO:0007669"/>
    <property type="project" value="UniProtKB-SubCell"/>
</dbReference>
<protein>
    <recommendedName>
        <fullName evidence="3 10">Beta sliding clamp</fullName>
    </recommendedName>
</protein>
<comment type="subcellular location">
    <subcellularLocation>
        <location evidence="1 10">Cytoplasm</location>
    </subcellularLocation>
</comment>
<dbReference type="GO" id="GO:0003677">
    <property type="term" value="F:DNA binding"/>
    <property type="evidence" value="ECO:0007669"/>
    <property type="project" value="UniProtKB-UniRule"/>
</dbReference>
<evidence type="ECO:0000256" key="3">
    <source>
        <dbReference type="ARBA" id="ARBA00021035"/>
    </source>
</evidence>
<evidence type="ECO:0000256" key="7">
    <source>
        <dbReference type="ARBA" id="ARBA00022705"/>
    </source>
</evidence>
<keyword evidence="8 10" id="KW-0239">DNA-directed DNA polymerase</keyword>
<dbReference type="NCBIfam" id="TIGR00663">
    <property type="entry name" value="dnan"/>
    <property type="match status" value="1"/>
</dbReference>
<dbReference type="InterPro" id="IPR022634">
    <property type="entry name" value="DNA_polIII_beta_N"/>
</dbReference>
<evidence type="ECO:0000259" key="11">
    <source>
        <dbReference type="Pfam" id="PF00712"/>
    </source>
</evidence>
<evidence type="ECO:0000259" key="12">
    <source>
        <dbReference type="Pfam" id="PF02767"/>
    </source>
</evidence>
<dbReference type="RefSeq" id="WP_179905496.1">
    <property type="nucleotide sequence ID" value="NZ_JACBXS010000011.1"/>
</dbReference>
<comment type="similarity">
    <text evidence="2 10">Belongs to the beta sliding clamp family.</text>
</comment>
<dbReference type="GO" id="GO:0009360">
    <property type="term" value="C:DNA polymerase III complex"/>
    <property type="evidence" value="ECO:0007669"/>
    <property type="project" value="InterPro"/>
</dbReference>
<dbReference type="InterPro" id="IPR001001">
    <property type="entry name" value="DNA_polIII_beta"/>
</dbReference>
<dbReference type="Pfam" id="PF00712">
    <property type="entry name" value="DNA_pol3_beta"/>
    <property type="match status" value="1"/>
</dbReference>
<accession>A0A7Z0HYT4</accession>
<dbReference type="CDD" id="cd00140">
    <property type="entry name" value="beta_clamp"/>
    <property type="match status" value="1"/>
</dbReference>
<reference evidence="14 15" key="1">
    <citation type="journal article" date="2000" name="Arch. Microbiol.">
        <title>Rhodobaca bogoriensis gen. nov. and sp. nov., an alkaliphilic purple nonsulfur bacterium from African Rift Valley soda lakes.</title>
        <authorList>
            <person name="Milford A.D."/>
            <person name="Achenbach L.A."/>
            <person name="Jung D.O."/>
            <person name="Madigan M.T."/>
        </authorList>
    </citation>
    <scope>NUCLEOTIDE SEQUENCE [LARGE SCALE GENOMIC DNA]</scope>
    <source>
        <strain evidence="14 15">2376</strain>
    </source>
</reference>
<dbReference type="AlphaFoldDB" id="A0A7Z0HYT4"/>
<evidence type="ECO:0000259" key="13">
    <source>
        <dbReference type="Pfam" id="PF02768"/>
    </source>
</evidence>